<feature type="binding site" evidence="5">
    <location>
        <position position="268"/>
    </location>
    <ligand>
        <name>substrate</name>
    </ligand>
</feature>
<dbReference type="InterPro" id="IPR016161">
    <property type="entry name" value="Ald_DH/histidinol_DH"/>
</dbReference>
<feature type="active site" description="Proton acceptor" evidence="5">
    <location>
        <position position="335"/>
    </location>
</feature>
<keyword evidence="5" id="KW-0028">Amino-acid biosynthesis</keyword>
<keyword evidence="9" id="KW-1185">Reference proteome</keyword>
<feature type="binding site" evidence="5">
    <location>
        <position position="135"/>
    </location>
    <ligand>
        <name>NAD(+)</name>
        <dbReference type="ChEBI" id="CHEBI:57540"/>
    </ligand>
</feature>
<feature type="binding site" evidence="5">
    <location>
        <position position="368"/>
    </location>
    <ligand>
        <name>Zn(2+)</name>
        <dbReference type="ChEBI" id="CHEBI:29105"/>
    </ligand>
</feature>
<comment type="catalytic activity">
    <reaction evidence="5">
        <text>L-histidinol + 2 NAD(+) + H2O = L-histidine + 2 NADH + 3 H(+)</text>
        <dbReference type="Rhea" id="RHEA:20641"/>
        <dbReference type="ChEBI" id="CHEBI:15377"/>
        <dbReference type="ChEBI" id="CHEBI:15378"/>
        <dbReference type="ChEBI" id="CHEBI:57540"/>
        <dbReference type="ChEBI" id="CHEBI:57595"/>
        <dbReference type="ChEBI" id="CHEBI:57699"/>
        <dbReference type="ChEBI" id="CHEBI:57945"/>
        <dbReference type="EC" id="1.1.1.23"/>
    </reaction>
</comment>
<protein>
    <recommendedName>
        <fullName evidence="5">Histidinol dehydrogenase</fullName>
        <shortName evidence="5">HDH</shortName>
        <ecNumber evidence="5">1.1.1.23</ecNumber>
    </recommendedName>
</protein>
<dbReference type="PIRSF" id="PIRSF000099">
    <property type="entry name" value="Histidinol_dh"/>
    <property type="match status" value="1"/>
</dbReference>
<evidence type="ECO:0000256" key="3">
    <source>
        <dbReference type="ARBA" id="ARBA00022833"/>
    </source>
</evidence>
<evidence type="ECO:0000256" key="1">
    <source>
        <dbReference type="ARBA" id="ARBA00010178"/>
    </source>
</evidence>
<comment type="cofactor">
    <cofactor evidence="5">
        <name>Zn(2+)</name>
        <dbReference type="ChEBI" id="CHEBI:29105"/>
    </cofactor>
    <text evidence="5">Binds 1 zinc ion per subunit.</text>
</comment>
<comment type="similarity">
    <text evidence="1 5 6 7">Belongs to the histidinol dehydrogenase family.</text>
</comment>
<feature type="binding site" evidence="5">
    <location>
        <position position="422"/>
    </location>
    <ligand>
        <name>substrate</name>
    </ligand>
</feature>
<feature type="binding site" evidence="5">
    <location>
        <position position="427"/>
    </location>
    <ligand>
        <name>substrate</name>
    </ligand>
</feature>
<feature type="binding site" evidence="5">
    <location>
        <position position="427"/>
    </location>
    <ligand>
        <name>Zn(2+)</name>
        <dbReference type="ChEBI" id="CHEBI:29105"/>
    </ligand>
</feature>
<dbReference type="PANTHER" id="PTHR21256">
    <property type="entry name" value="HISTIDINOL DEHYDROGENASE HDH"/>
    <property type="match status" value="1"/>
</dbReference>
<feature type="binding site" evidence="5">
    <location>
        <position position="268"/>
    </location>
    <ligand>
        <name>Zn(2+)</name>
        <dbReference type="ChEBI" id="CHEBI:29105"/>
    </ligand>
</feature>
<evidence type="ECO:0000256" key="6">
    <source>
        <dbReference type="PIRNR" id="PIRNR000099"/>
    </source>
</evidence>
<keyword evidence="5" id="KW-0520">NAD</keyword>
<dbReference type="PRINTS" id="PR00083">
    <property type="entry name" value="HOLDHDRGNASE"/>
</dbReference>
<feature type="binding site" evidence="5">
    <location>
        <position position="220"/>
    </location>
    <ligand>
        <name>NAD(+)</name>
        <dbReference type="ChEBI" id="CHEBI:57540"/>
    </ligand>
</feature>
<dbReference type="Gene3D" id="3.40.50.1980">
    <property type="entry name" value="Nitrogenase molybdenum iron protein domain"/>
    <property type="match status" value="2"/>
</dbReference>
<dbReference type="RefSeq" id="WP_189003351.1">
    <property type="nucleotide sequence ID" value="NZ_BMOD01000010.1"/>
</dbReference>
<evidence type="ECO:0000256" key="7">
    <source>
        <dbReference type="RuleBase" id="RU004175"/>
    </source>
</evidence>
<organism evidence="8 9">
    <name type="scientific">Deinococcus roseus</name>
    <dbReference type="NCBI Taxonomy" id="392414"/>
    <lineage>
        <taxon>Bacteria</taxon>
        <taxon>Thermotogati</taxon>
        <taxon>Deinococcota</taxon>
        <taxon>Deinococci</taxon>
        <taxon>Deinococcales</taxon>
        <taxon>Deinococcaceae</taxon>
        <taxon>Deinococcus</taxon>
    </lineage>
</organism>
<feature type="binding site" evidence="5">
    <location>
        <position position="243"/>
    </location>
    <ligand>
        <name>substrate</name>
    </ligand>
</feature>
<feature type="binding site" evidence="5">
    <location>
        <position position="265"/>
    </location>
    <ligand>
        <name>substrate</name>
    </ligand>
</feature>
<evidence type="ECO:0000256" key="5">
    <source>
        <dbReference type="HAMAP-Rule" id="MF_01024"/>
    </source>
</evidence>
<dbReference type="HAMAP" id="MF_01024">
    <property type="entry name" value="HisD"/>
    <property type="match status" value="1"/>
</dbReference>
<feature type="binding site" evidence="5">
    <location>
        <position position="335"/>
    </location>
    <ligand>
        <name>substrate</name>
    </ligand>
</feature>
<keyword evidence="2 5" id="KW-0479">Metal-binding</keyword>
<dbReference type="InterPro" id="IPR012131">
    <property type="entry name" value="Hstdl_DH"/>
</dbReference>
<dbReference type="InterPro" id="IPR022695">
    <property type="entry name" value="Histidinol_DH_monofunct"/>
</dbReference>
<dbReference type="SUPFAM" id="SSF53720">
    <property type="entry name" value="ALDH-like"/>
    <property type="match status" value="1"/>
</dbReference>
<dbReference type="NCBIfam" id="TIGR00069">
    <property type="entry name" value="hisD"/>
    <property type="match status" value="1"/>
</dbReference>
<sequence>MKIFTHQQARTALKRNFGEEAIPESMLERIEKTFGERLTPDQVVDRILLDVKTRGDEALREWTRKLDRVHVESLEVTEAEFQAASIGSELEAALSQSIARVREFHQNQPTSGWINHGAGGALGQIVRPMSRVGIYVPGGSAPLISTLIMTAVIAKVAGVPEIIVVTPPDRFGKVHPAILVAAREIGVNRVFKVGGAQAIGALAYGTDSIPQVDKIAGPGNTFVVLAKRKVFGQVGIESLPGPTETLVIADETADSRFVVADLLAQAEHVGAEPVLVTTSEKILYAVQEEIEAQISTLPEPNQSMARESIQERMKMVIVETLEQAFELNNIYAPEHLCLLIRNPWEYLGLIESAGGVFVGEDSMEALGDYIAGPSHVMPTGGTARFSSPLNVRDFQKIISVVGVNRQTLQATGPAAARIARAEGLEAHARAIEVRLEE</sequence>
<dbReference type="PROSITE" id="PS00611">
    <property type="entry name" value="HISOL_DEHYDROGENASE"/>
    <property type="match status" value="1"/>
</dbReference>
<evidence type="ECO:0000313" key="9">
    <source>
        <dbReference type="Proteomes" id="UP000632222"/>
    </source>
</evidence>
<dbReference type="EC" id="1.1.1.23" evidence="5"/>
<dbReference type="Pfam" id="PF00815">
    <property type="entry name" value="Histidinol_dh"/>
    <property type="match status" value="1"/>
</dbReference>
<gene>
    <name evidence="5 8" type="primary">hisD</name>
    <name evidence="8" type="ORF">GCM10008938_28330</name>
</gene>
<dbReference type="EMBL" id="BMOD01000010">
    <property type="protein sequence ID" value="GGJ40590.1"/>
    <property type="molecule type" value="Genomic_DNA"/>
</dbReference>
<feature type="active site" description="Proton acceptor" evidence="5">
    <location>
        <position position="334"/>
    </location>
</feature>
<dbReference type="Gene3D" id="1.20.5.1300">
    <property type="match status" value="1"/>
</dbReference>
<comment type="caution">
    <text evidence="8">The sequence shown here is derived from an EMBL/GenBank/DDBJ whole genome shotgun (WGS) entry which is preliminary data.</text>
</comment>
<feature type="binding site" evidence="5">
    <location>
        <position position="197"/>
    </location>
    <ligand>
        <name>NAD(+)</name>
        <dbReference type="ChEBI" id="CHEBI:57540"/>
    </ligand>
</feature>
<feature type="binding site" evidence="5">
    <location>
        <position position="368"/>
    </location>
    <ligand>
        <name>substrate</name>
    </ligand>
</feature>
<dbReference type="Proteomes" id="UP000632222">
    <property type="component" value="Unassembled WGS sequence"/>
</dbReference>
<dbReference type="InterPro" id="IPR001692">
    <property type="entry name" value="Histidinol_DH_CS"/>
</dbReference>
<keyword evidence="3 5" id="KW-0862">Zinc</keyword>
<evidence type="ECO:0000313" key="8">
    <source>
        <dbReference type="EMBL" id="GGJ40590.1"/>
    </source>
</evidence>
<keyword evidence="4 5" id="KW-0560">Oxidoreductase</keyword>
<evidence type="ECO:0000256" key="2">
    <source>
        <dbReference type="ARBA" id="ARBA00022723"/>
    </source>
</evidence>
<evidence type="ECO:0000256" key="4">
    <source>
        <dbReference type="ARBA" id="ARBA00023002"/>
    </source>
</evidence>
<dbReference type="CDD" id="cd06572">
    <property type="entry name" value="Histidinol_dh"/>
    <property type="match status" value="1"/>
</dbReference>
<dbReference type="PANTHER" id="PTHR21256:SF2">
    <property type="entry name" value="HISTIDINE BIOSYNTHESIS TRIFUNCTIONAL PROTEIN"/>
    <property type="match status" value="1"/>
</dbReference>
<comment type="function">
    <text evidence="5">Catalyzes the sequential NAD-dependent oxidations of L-histidinol to L-histidinaldehyde and then to L-histidine.</text>
</comment>
<proteinExistence type="inferred from homology"/>
<keyword evidence="5" id="KW-0368">Histidine biosynthesis</keyword>
<name>A0ABQ2D139_9DEIO</name>
<reference evidence="9" key="1">
    <citation type="journal article" date="2019" name="Int. J. Syst. Evol. Microbiol.">
        <title>The Global Catalogue of Microorganisms (GCM) 10K type strain sequencing project: providing services to taxonomists for standard genome sequencing and annotation.</title>
        <authorList>
            <consortium name="The Broad Institute Genomics Platform"/>
            <consortium name="The Broad Institute Genome Sequencing Center for Infectious Disease"/>
            <person name="Wu L."/>
            <person name="Ma J."/>
        </authorList>
    </citation>
    <scope>NUCLEOTIDE SEQUENCE [LARGE SCALE GENOMIC DNA]</scope>
    <source>
        <strain evidence="9">JCM 14370</strain>
    </source>
</reference>
<accession>A0ABQ2D139</accession>
<comment type="pathway">
    <text evidence="5">Amino-acid biosynthesis; L-histidine biosynthesis; L-histidine from 5-phospho-alpha-D-ribose 1-diphosphate: step 9/9.</text>
</comment>
<feature type="binding site" evidence="5">
    <location>
        <position position="265"/>
    </location>
    <ligand>
        <name>Zn(2+)</name>
        <dbReference type="ChEBI" id="CHEBI:29105"/>
    </ligand>
</feature>